<proteinExistence type="predicted"/>
<evidence type="ECO:0000313" key="3">
    <source>
        <dbReference type="EMBL" id="PIA25192.1"/>
    </source>
</evidence>
<dbReference type="OrthoDB" id="2422440at2759"/>
<evidence type="ECO:0000259" key="2">
    <source>
        <dbReference type="Pfam" id="PF10551"/>
    </source>
</evidence>
<feature type="compositionally biased region" description="Basic residues" evidence="1">
    <location>
        <begin position="584"/>
        <end position="599"/>
    </location>
</feature>
<dbReference type="InParanoid" id="A0A2G5C1N1"/>
<accession>A0A2G5C1N1</accession>
<organism evidence="3 4">
    <name type="scientific">Aquilegia coerulea</name>
    <name type="common">Rocky mountain columbine</name>
    <dbReference type="NCBI Taxonomy" id="218851"/>
    <lineage>
        <taxon>Eukaryota</taxon>
        <taxon>Viridiplantae</taxon>
        <taxon>Streptophyta</taxon>
        <taxon>Embryophyta</taxon>
        <taxon>Tracheophyta</taxon>
        <taxon>Spermatophyta</taxon>
        <taxon>Magnoliopsida</taxon>
        <taxon>Ranunculales</taxon>
        <taxon>Ranunculaceae</taxon>
        <taxon>Thalictroideae</taxon>
        <taxon>Aquilegia</taxon>
    </lineage>
</organism>
<dbReference type="InterPro" id="IPR018289">
    <property type="entry name" value="MULE_transposase_dom"/>
</dbReference>
<evidence type="ECO:0000313" key="4">
    <source>
        <dbReference type="Proteomes" id="UP000230069"/>
    </source>
</evidence>
<reference evidence="3 4" key="1">
    <citation type="submission" date="2017-09" db="EMBL/GenBank/DDBJ databases">
        <title>WGS assembly of Aquilegia coerulea Goldsmith.</title>
        <authorList>
            <person name="Hodges S."/>
            <person name="Kramer E."/>
            <person name="Nordborg M."/>
            <person name="Tomkins J."/>
            <person name="Borevitz J."/>
            <person name="Derieg N."/>
            <person name="Yan J."/>
            <person name="Mihaltcheva S."/>
            <person name="Hayes R.D."/>
            <person name="Rokhsar D."/>
        </authorList>
    </citation>
    <scope>NUCLEOTIDE SEQUENCE [LARGE SCALE GENOMIC DNA]</scope>
    <source>
        <strain evidence="4">cv. Goldsmith</strain>
    </source>
</reference>
<dbReference type="PANTHER" id="PTHR31569">
    <property type="entry name" value="SWIM-TYPE DOMAIN-CONTAINING PROTEIN"/>
    <property type="match status" value="1"/>
</dbReference>
<dbReference type="AlphaFoldDB" id="A0A2G5C1N1"/>
<name>A0A2G5C1N1_AQUCA</name>
<protein>
    <recommendedName>
        <fullName evidence="2">MULE transposase domain-containing protein</fullName>
    </recommendedName>
</protein>
<evidence type="ECO:0000256" key="1">
    <source>
        <dbReference type="SAM" id="MobiDB-lite"/>
    </source>
</evidence>
<dbReference type="STRING" id="218851.A0A2G5C1N1"/>
<gene>
    <name evidence="3" type="ORF">AQUCO_12300023v1</name>
</gene>
<dbReference type="InterPro" id="IPR052579">
    <property type="entry name" value="Zinc_finger_SWIM"/>
</dbReference>
<dbReference type="Pfam" id="PF10551">
    <property type="entry name" value="MULE"/>
    <property type="match status" value="1"/>
</dbReference>
<feature type="domain" description="MULE transposase" evidence="2">
    <location>
        <begin position="257"/>
        <end position="332"/>
    </location>
</feature>
<dbReference type="PANTHER" id="PTHR31569:SF4">
    <property type="entry name" value="SWIM-TYPE DOMAIN-CONTAINING PROTEIN"/>
    <property type="match status" value="1"/>
</dbReference>
<dbReference type="CDD" id="cd22744">
    <property type="entry name" value="OTU"/>
    <property type="match status" value="1"/>
</dbReference>
<feature type="region of interest" description="Disordered" evidence="1">
    <location>
        <begin position="575"/>
        <end position="608"/>
    </location>
</feature>
<keyword evidence="4" id="KW-1185">Reference proteome</keyword>
<dbReference type="Proteomes" id="UP000230069">
    <property type="component" value="Unassembled WGS sequence"/>
</dbReference>
<dbReference type="EMBL" id="KZ305139">
    <property type="protein sequence ID" value="PIA25192.1"/>
    <property type="molecule type" value="Genomic_DNA"/>
</dbReference>
<sequence>MSNNEVSLIEYNYKNANDEENNTNNILSGEENDVTNTSGFVSSDSTIVFTTDLVFDDREMLLNWCRDVGKRIGMVLVIAKSDVEKSGRKPRVLIACDRSSCFQARANTKVLNGGDKVTGKKIVRKNGSKKCACPFKLKGFTSDEGGWKLKVVCGRHNHSFGKNLIGHPYVGRLKPDEQLLVKDLSESGVKPRHMLSILKKRNPLNLSTRHTIYNYRAKNRLASLQGRSQMQQLLKGLDENGYVEYHKENQVSGEYCWFTSTMKTFAIAFAFLQSEKEDSFVWALENLKNVFESKASSVSVIVTDRDLALMNAIPKVFPGVTHLLCRFHIMKNVQAKSKKFFETNDEYEDFINDFGNLMRSSTELDYKYNLLRFKDAYPKHSSVIQYIEDQWLSNYKEKFVSAWTDSVMHFNTLTTNRVESMHASLKRHLDSSRGNLTRNWCVINNLLLNQLTEISYTFNKSRNSWGHLYRTSAYAEVRGLISSATLDLLDQELKRSIWVGINKEQCRCVVQRTCGLPCTHALTRIVYLDGGSIPLGSLDILPELEMLKNKFYSLPGNQKVLMIKKCKELADPKTTFMQEPRPKLNPKRKPKGSKKHASSKKLEVKRQKRKRISYKIKDLPDIECRWDPDLCELDPRIRDFIKEYENVPGDGHCGYRSLAKLLGYDDNKGWKIVRSRLLQELMNHRLIHNYLNPGRFEEIKSNLQCRLEFTMNLNHWLTILDMGYLIACAFNCAFICISPRQPFTFFPLLTGPEPENIRILTVGLINGNAHFVKLVLADNAPLPPLAPDCERNKYPEDDEWKTLLQPRIDIWLKTLMPGFISKLEK</sequence>